<evidence type="ECO:0000313" key="1">
    <source>
        <dbReference type="EMBL" id="KAK7404537.1"/>
    </source>
</evidence>
<evidence type="ECO:0000313" key="2">
    <source>
        <dbReference type="Proteomes" id="UP001386955"/>
    </source>
</evidence>
<proteinExistence type="predicted"/>
<keyword evidence="2" id="KW-1185">Reference proteome</keyword>
<accession>A0AAN9SSA9</accession>
<name>A0AAN9SSA9_PSOTE</name>
<sequence length="226" mass="25546">MSYYHYYKCLAPRDYSFLVGALRGNVISFKTLQAFDATSPSCRTTREFSLRRDLFHNWRGCASPHSPFEIIPIFHMRVMKATSLINKGGSPIHDMPLEAKVKCLRVFGTQKRLKPRCENNKEIKLQSIRIYDRAPKGGHMRVQALVGAPLLETTKSFVVQVKCRQTLETSIVMYGSRGQVSFETRLGTLKTNTAPQSTSGAWSLFLSTTLLSAENQNPSIFFPCMP</sequence>
<comment type="caution">
    <text evidence="1">The sequence shown here is derived from an EMBL/GenBank/DDBJ whole genome shotgun (WGS) entry which is preliminary data.</text>
</comment>
<reference evidence="1 2" key="1">
    <citation type="submission" date="2024-01" db="EMBL/GenBank/DDBJ databases">
        <title>The genomes of 5 underutilized Papilionoideae crops provide insights into root nodulation and disease resistanc.</title>
        <authorList>
            <person name="Jiang F."/>
        </authorList>
    </citation>
    <scope>NUCLEOTIDE SEQUENCE [LARGE SCALE GENOMIC DNA]</scope>
    <source>
        <strain evidence="1">DUOXIRENSHENG_FW03</strain>
        <tissue evidence="1">Leaves</tissue>
    </source>
</reference>
<organism evidence="1 2">
    <name type="scientific">Psophocarpus tetragonolobus</name>
    <name type="common">Winged bean</name>
    <name type="synonym">Dolichos tetragonolobus</name>
    <dbReference type="NCBI Taxonomy" id="3891"/>
    <lineage>
        <taxon>Eukaryota</taxon>
        <taxon>Viridiplantae</taxon>
        <taxon>Streptophyta</taxon>
        <taxon>Embryophyta</taxon>
        <taxon>Tracheophyta</taxon>
        <taxon>Spermatophyta</taxon>
        <taxon>Magnoliopsida</taxon>
        <taxon>eudicotyledons</taxon>
        <taxon>Gunneridae</taxon>
        <taxon>Pentapetalae</taxon>
        <taxon>rosids</taxon>
        <taxon>fabids</taxon>
        <taxon>Fabales</taxon>
        <taxon>Fabaceae</taxon>
        <taxon>Papilionoideae</taxon>
        <taxon>50 kb inversion clade</taxon>
        <taxon>NPAAA clade</taxon>
        <taxon>indigoferoid/millettioid clade</taxon>
        <taxon>Phaseoleae</taxon>
        <taxon>Psophocarpus</taxon>
    </lineage>
</organism>
<gene>
    <name evidence="1" type="ORF">VNO78_05489</name>
</gene>
<dbReference type="Proteomes" id="UP001386955">
    <property type="component" value="Unassembled WGS sequence"/>
</dbReference>
<protein>
    <submittedName>
        <fullName evidence="1">Uncharacterized protein</fullName>
    </submittedName>
</protein>
<dbReference type="AlphaFoldDB" id="A0AAN9SSA9"/>
<dbReference type="EMBL" id="JAYMYS010000002">
    <property type="protein sequence ID" value="KAK7404537.1"/>
    <property type="molecule type" value="Genomic_DNA"/>
</dbReference>